<dbReference type="AlphaFoldDB" id="A0A0A9A5V6"/>
<sequence>MQGCYITAYDAICLISIHAELLYTQQILLNLGCHIVSQFDPSSVDAYSVICEWYFHARIGCIISDMCVLTTIT</sequence>
<proteinExistence type="predicted"/>
<organism evidence="1">
    <name type="scientific">Arundo donax</name>
    <name type="common">Giant reed</name>
    <name type="synonym">Donax arundinaceus</name>
    <dbReference type="NCBI Taxonomy" id="35708"/>
    <lineage>
        <taxon>Eukaryota</taxon>
        <taxon>Viridiplantae</taxon>
        <taxon>Streptophyta</taxon>
        <taxon>Embryophyta</taxon>
        <taxon>Tracheophyta</taxon>
        <taxon>Spermatophyta</taxon>
        <taxon>Magnoliopsida</taxon>
        <taxon>Liliopsida</taxon>
        <taxon>Poales</taxon>
        <taxon>Poaceae</taxon>
        <taxon>PACMAD clade</taxon>
        <taxon>Arundinoideae</taxon>
        <taxon>Arundineae</taxon>
        <taxon>Arundo</taxon>
    </lineage>
</organism>
<protein>
    <submittedName>
        <fullName evidence="1">Uncharacterized protein</fullName>
    </submittedName>
</protein>
<reference evidence="1" key="2">
    <citation type="journal article" date="2015" name="Data Brief">
        <title>Shoot transcriptome of the giant reed, Arundo donax.</title>
        <authorList>
            <person name="Barrero R.A."/>
            <person name="Guerrero F.D."/>
            <person name="Moolhuijzen P."/>
            <person name="Goolsby J.A."/>
            <person name="Tidwell J."/>
            <person name="Bellgard S.E."/>
            <person name="Bellgard M.I."/>
        </authorList>
    </citation>
    <scope>NUCLEOTIDE SEQUENCE</scope>
    <source>
        <tissue evidence="1">Shoot tissue taken approximately 20 cm above the soil surface</tissue>
    </source>
</reference>
<name>A0A0A9A5V6_ARUDO</name>
<reference evidence="1" key="1">
    <citation type="submission" date="2014-09" db="EMBL/GenBank/DDBJ databases">
        <authorList>
            <person name="Magalhaes I.L.F."/>
            <person name="Oliveira U."/>
            <person name="Santos F.R."/>
            <person name="Vidigal T.H.D.A."/>
            <person name="Brescovit A.D."/>
            <person name="Santos A.J."/>
        </authorList>
    </citation>
    <scope>NUCLEOTIDE SEQUENCE</scope>
    <source>
        <tissue evidence="1">Shoot tissue taken approximately 20 cm above the soil surface</tissue>
    </source>
</reference>
<evidence type="ECO:0000313" key="1">
    <source>
        <dbReference type="EMBL" id="JAD46476.1"/>
    </source>
</evidence>
<accession>A0A0A9A5V6</accession>
<dbReference type="EMBL" id="GBRH01251419">
    <property type="protein sequence ID" value="JAD46476.1"/>
    <property type="molecule type" value="Transcribed_RNA"/>
</dbReference>